<protein>
    <submittedName>
        <fullName evidence="3">Putative NBD/HSP70 family sugar kinase</fullName>
    </submittedName>
</protein>
<keyword evidence="4" id="KW-1185">Reference proteome</keyword>
<evidence type="ECO:0000313" key="3">
    <source>
        <dbReference type="EMBL" id="TQM02236.1"/>
    </source>
</evidence>
<dbReference type="Gene3D" id="3.30.420.40">
    <property type="match status" value="2"/>
</dbReference>
<dbReference type="EMBL" id="VFPA01000007">
    <property type="protein sequence ID" value="TQM02236.1"/>
    <property type="molecule type" value="Genomic_DNA"/>
</dbReference>
<dbReference type="PANTHER" id="PTHR18964:SF149">
    <property type="entry name" value="BIFUNCTIONAL UDP-N-ACETYLGLUCOSAMINE 2-EPIMERASE_N-ACETYLMANNOSAMINE KINASE"/>
    <property type="match status" value="1"/>
</dbReference>
<accession>A0A543CYQ1</accession>
<dbReference type="InterPro" id="IPR036388">
    <property type="entry name" value="WH-like_DNA-bd_sf"/>
</dbReference>
<feature type="region of interest" description="Disordered" evidence="2">
    <location>
        <begin position="1"/>
        <end position="34"/>
    </location>
</feature>
<dbReference type="PANTHER" id="PTHR18964">
    <property type="entry name" value="ROK (REPRESSOR, ORF, KINASE) FAMILY"/>
    <property type="match status" value="1"/>
</dbReference>
<keyword evidence="3" id="KW-0808">Transferase</keyword>
<dbReference type="OrthoDB" id="5174513at2"/>
<evidence type="ECO:0000256" key="2">
    <source>
        <dbReference type="SAM" id="MobiDB-lite"/>
    </source>
</evidence>
<proteinExistence type="inferred from homology"/>
<dbReference type="AlphaFoldDB" id="A0A543CYQ1"/>
<dbReference type="Gene3D" id="1.10.10.10">
    <property type="entry name" value="Winged helix-like DNA-binding domain superfamily/Winged helix DNA-binding domain"/>
    <property type="match status" value="1"/>
</dbReference>
<feature type="compositionally biased region" description="Basic and acidic residues" evidence="2">
    <location>
        <begin position="1"/>
        <end position="21"/>
    </location>
</feature>
<keyword evidence="3" id="KW-0418">Kinase</keyword>
<evidence type="ECO:0000313" key="4">
    <source>
        <dbReference type="Proteomes" id="UP000315677"/>
    </source>
</evidence>
<organism evidence="3 4">
    <name type="scientific">Pseudonocardia kunmingensis</name>
    <dbReference type="NCBI Taxonomy" id="630975"/>
    <lineage>
        <taxon>Bacteria</taxon>
        <taxon>Bacillati</taxon>
        <taxon>Actinomycetota</taxon>
        <taxon>Actinomycetes</taxon>
        <taxon>Pseudonocardiales</taxon>
        <taxon>Pseudonocardiaceae</taxon>
        <taxon>Pseudonocardia</taxon>
    </lineage>
</organism>
<comment type="similarity">
    <text evidence="1">Belongs to the ROK (NagC/XylR) family.</text>
</comment>
<dbReference type="InterPro" id="IPR000600">
    <property type="entry name" value="ROK"/>
</dbReference>
<dbReference type="GO" id="GO:0016301">
    <property type="term" value="F:kinase activity"/>
    <property type="evidence" value="ECO:0007669"/>
    <property type="project" value="UniProtKB-KW"/>
</dbReference>
<comment type="caution">
    <text evidence="3">The sequence shown here is derived from an EMBL/GenBank/DDBJ whole genome shotgun (WGS) entry which is preliminary data.</text>
</comment>
<dbReference type="SUPFAM" id="SSF46785">
    <property type="entry name" value="Winged helix' DNA-binding domain"/>
    <property type="match status" value="1"/>
</dbReference>
<gene>
    <name evidence="3" type="ORF">FB558_8102</name>
</gene>
<dbReference type="SUPFAM" id="SSF53067">
    <property type="entry name" value="Actin-like ATPase domain"/>
    <property type="match status" value="1"/>
</dbReference>
<dbReference type="Proteomes" id="UP000315677">
    <property type="component" value="Unassembled WGS sequence"/>
</dbReference>
<name>A0A543CYQ1_9PSEU</name>
<dbReference type="Pfam" id="PF00480">
    <property type="entry name" value="ROK"/>
    <property type="match status" value="1"/>
</dbReference>
<dbReference type="InterPro" id="IPR036390">
    <property type="entry name" value="WH_DNA-bd_sf"/>
</dbReference>
<evidence type="ECO:0000256" key="1">
    <source>
        <dbReference type="ARBA" id="ARBA00006479"/>
    </source>
</evidence>
<sequence>MTTPDGDERHSRRLGTDESAVRRRSGGGAAGQHTVRRHNLALVLSEVAGPQPLSRAGVAARTGLTRGTVSSLVEELIGAGLVSELAATRGGPGRPASPLQLDPRGPAGLGLEVGVDAVGACVIDLTGAVRAQRTAPSDHREDAPDAGLLRVAALAREVVAEAGLPVAAATVALPGVVSADGVLERAPNLPRWVDVAVGEALRARLGGLPVRPGNEADLAALAERWAGGPPDVVVVSGGIGVGAGVLLDGRLFAGAGGRAGEIGHVVVEPDGRACHCGGRGCLETVAGLEALLRRAGAPDLDALAATHPDAVRAAGRALGIALAGAVHLLDVPAVVLGGAYPRCGPLLLDAVRAELDARVFSRSRVDVRFSTLGPDAALRGAATTVVQEVLADPGALIAGNGAGATELSS</sequence>
<dbReference type="InterPro" id="IPR043129">
    <property type="entry name" value="ATPase_NBD"/>
</dbReference>
<reference evidence="3 4" key="1">
    <citation type="submission" date="2019-06" db="EMBL/GenBank/DDBJ databases">
        <title>Sequencing the genomes of 1000 actinobacteria strains.</title>
        <authorList>
            <person name="Klenk H.-P."/>
        </authorList>
    </citation>
    <scope>NUCLEOTIDE SEQUENCE [LARGE SCALE GENOMIC DNA]</scope>
    <source>
        <strain evidence="3 4">DSM 45301</strain>
    </source>
</reference>